<keyword evidence="3" id="KW-1185">Reference proteome</keyword>
<dbReference type="InterPro" id="IPR003959">
    <property type="entry name" value="ATPase_AAA_core"/>
</dbReference>
<protein>
    <submittedName>
        <fullName evidence="2">IQ and AAA domain-containing protein 1</fullName>
    </submittedName>
</protein>
<feature type="non-terminal residue" evidence="2">
    <location>
        <position position="811"/>
    </location>
</feature>
<dbReference type="eggNOG" id="KOG0740">
    <property type="taxonomic scope" value="Eukaryota"/>
</dbReference>
<dbReference type="Gene3D" id="1.10.8.60">
    <property type="match status" value="1"/>
</dbReference>
<dbReference type="EMBL" id="GL888355">
    <property type="protein sequence ID" value="EGI62218.1"/>
    <property type="molecule type" value="Genomic_DNA"/>
</dbReference>
<dbReference type="InterPro" id="IPR052267">
    <property type="entry name" value="N-DRC_Component"/>
</dbReference>
<evidence type="ECO:0000313" key="3">
    <source>
        <dbReference type="Proteomes" id="UP000007755"/>
    </source>
</evidence>
<dbReference type="PANTHER" id="PTHR14690:SF9">
    <property type="entry name" value="GH08353P"/>
    <property type="match status" value="1"/>
</dbReference>
<dbReference type="InterPro" id="IPR000048">
    <property type="entry name" value="IQ_motif_EF-hand-BS"/>
</dbReference>
<dbReference type="PROSITE" id="PS50096">
    <property type="entry name" value="IQ"/>
    <property type="match status" value="1"/>
</dbReference>
<accession>F4WUB0</accession>
<evidence type="ECO:0000313" key="2">
    <source>
        <dbReference type="EMBL" id="EGI62218.1"/>
    </source>
</evidence>
<feature type="domain" description="ATPase AAA-type core" evidence="1">
    <location>
        <begin position="584"/>
        <end position="705"/>
    </location>
</feature>
<dbReference type="GO" id="GO:0005524">
    <property type="term" value="F:ATP binding"/>
    <property type="evidence" value="ECO:0007669"/>
    <property type="project" value="InterPro"/>
</dbReference>
<name>F4WUB0_ACREC</name>
<gene>
    <name evidence="2" type="ORF">G5I_09468</name>
</gene>
<evidence type="ECO:0000259" key="1">
    <source>
        <dbReference type="Pfam" id="PF00004"/>
    </source>
</evidence>
<reference evidence="2" key="1">
    <citation type="submission" date="2011-02" db="EMBL/GenBank/DDBJ databases">
        <title>The genome of the leaf-cutting ant Acromyrmex echinatior suggests key adaptations to social evolution and fungus farming.</title>
        <authorList>
            <person name="Nygaard S."/>
            <person name="Zhang G."/>
        </authorList>
    </citation>
    <scope>NUCLEOTIDE SEQUENCE</scope>
</reference>
<dbReference type="STRING" id="103372.F4WUB0"/>
<dbReference type="Pfam" id="PF00004">
    <property type="entry name" value="AAA"/>
    <property type="match status" value="1"/>
</dbReference>
<dbReference type="InParanoid" id="F4WUB0"/>
<dbReference type="Proteomes" id="UP000007755">
    <property type="component" value="Unassembled WGS sequence"/>
</dbReference>
<dbReference type="SUPFAM" id="SSF52540">
    <property type="entry name" value="P-loop containing nucleoside triphosphate hydrolases"/>
    <property type="match status" value="1"/>
</dbReference>
<dbReference type="Gene3D" id="3.40.50.300">
    <property type="entry name" value="P-loop containing nucleotide triphosphate hydrolases"/>
    <property type="match status" value="1"/>
</dbReference>
<dbReference type="GO" id="GO:0016887">
    <property type="term" value="F:ATP hydrolysis activity"/>
    <property type="evidence" value="ECO:0007669"/>
    <property type="project" value="InterPro"/>
</dbReference>
<dbReference type="CDD" id="cd23767">
    <property type="entry name" value="IQCD"/>
    <property type="match status" value="1"/>
</dbReference>
<dbReference type="PANTHER" id="PTHR14690">
    <property type="entry name" value="IQ MOTIF CONTAINING WITH AAA DOMAIN 1"/>
    <property type="match status" value="1"/>
</dbReference>
<sequence length="811" mass="95090">MSHVYSHELWLITRSDLEKLLELERGLQKKAPKNNAALHSALSIYLRHVYRNIVRKLLICYDQMVQTQKRELIKKMLDCAIGRMLEYKKEIVTLDGTAYQWPDDILNQMKFTPDDIELFASVSGRERIEERRKFIEELIESAHKELRLSVIQIEPEVEDETLKKRARRKVRIAPPTQVELIESPLEKAAREAKLAAEETMRNAILLIQSHERARKGRVYGVDVKRIFDYNRKLRFGEIIPKEIDYATYIKSAVTIQRAWRRHVARKATKKRIARLEEALGMTIPSWQCNKTIAEDDDNFQRQRALIPVFDVRMKKAMSDERTKLLKIRGPGLMEDITDEIHEWFVIWYNALGFYDVFPAANLGGSVLIITGQTLTPEEYLIEKLKKEKKAKEKERSPKPEVIKAEVVHWKMPQTKNLSCLEEANNEFIRNWSFRDETYLEQEYLDLITEKLCYELQLEMREIVDELMRAELELLNMALLKDLGKDKPKKAKKRIRIKKKKDILEDVAIEDLFSELLQAEIIRNYQTIFLRDWFGDLSYQNYEARRELRDHKHRLGEVKQLVLEYCILPLISKETHQLAPLVRSVCIYGLPGTGKTSLANAICSEIGALLFDVSASVLANKYIGEEKRLINIISKVARFYAPSIIFLDAGEKPWLKKVPPEEKYLQPKRFTKYFNKLMKDIKKGDQILFLSLSAEPHKATAAFIRFYNKFIRVPTTDYNTLYMFYKNLLMKYHGVDRNIDVSCLAKMSLGVPLDFIRKAVEKVLSLHRRLTLKSNPLNPMEIMNEILMYQHPTKKMVENFDKFEKRILGGKR</sequence>
<dbReference type="InterPro" id="IPR027417">
    <property type="entry name" value="P-loop_NTPase"/>
</dbReference>
<proteinExistence type="predicted"/>
<dbReference type="AlphaFoldDB" id="F4WUB0"/>
<dbReference type="Pfam" id="PF00612">
    <property type="entry name" value="IQ"/>
    <property type="match status" value="1"/>
</dbReference>
<dbReference type="OrthoDB" id="6616786at2759"/>
<organism evidence="3">
    <name type="scientific">Acromyrmex echinatior</name>
    <name type="common">Panamanian leafcutter ant</name>
    <name type="synonym">Acromyrmex octospinosus echinatior</name>
    <dbReference type="NCBI Taxonomy" id="103372"/>
    <lineage>
        <taxon>Eukaryota</taxon>
        <taxon>Metazoa</taxon>
        <taxon>Ecdysozoa</taxon>
        <taxon>Arthropoda</taxon>
        <taxon>Hexapoda</taxon>
        <taxon>Insecta</taxon>
        <taxon>Pterygota</taxon>
        <taxon>Neoptera</taxon>
        <taxon>Endopterygota</taxon>
        <taxon>Hymenoptera</taxon>
        <taxon>Apocrita</taxon>
        <taxon>Aculeata</taxon>
        <taxon>Formicoidea</taxon>
        <taxon>Formicidae</taxon>
        <taxon>Myrmicinae</taxon>
        <taxon>Acromyrmex</taxon>
    </lineage>
</organism>